<evidence type="ECO:0000259" key="1">
    <source>
        <dbReference type="PROSITE" id="PS50878"/>
    </source>
</evidence>
<evidence type="ECO:0000313" key="2">
    <source>
        <dbReference type="WBParaSite" id="SSTP_0000454500.1"/>
    </source>
</evidence>
<protein>
    <submittedName>
        <fullName evidence="2">Reverse transcriptase domain-containing protein</fullName>
    </submittedName>
</protein>
<accession>A0A0K0E4X6</accession>
<dbReference type="AlphaFoldDB" id="A0A0K0E4X6"/>
<dbReference type="InterPro" id="IPR000477">
    <property type="entry name" value="RT_dom"/>
</dbReference>
<dbReference type="SUPFAM" id="SSF56672">
    <property type="entry name" value="DNA/RNA polymerases"/>
    <property type="match status" value="1"/>
</dbReference>
<name>A0A0K0E4X6_STRER</name>
<dbReference type="InterPro" id="IPR043502">
    <property type="entry name" value="DNA/RNA_pol_sf"/>
</dbReference>
<sequence>MFRKSSPVLLSSYLDDLILISDNYSNLRGETKKLSLLLENCGFKVNKEKSIMDPSKTIEHLGYKKIN</sequence>
<reference evidence="2" key="1">
    <citation type="submission" date="2015-08" db="UniProtKB">
        <authorList>
            <consortium name="WormBaseParasite"/>
        </authorList>
    </citation>
    <scope>IDENTIFICATION</scope>
</reference>
<organism evidence="2">
    <name type="scientific">Strongyloides stercoralis</name>
    <name type="common">Threadworm</name>
    <dbReference type="NCBI Taxonomy" id="6248"/>
    <lineage>
        <taxon>Eukaryota</taxon>
        <taxon>Metazoa</taxon>
        <taxon>Ecdysozoa</taxon>
        <taxon>Nematoda</taxon>
        <taxon>Chromadorea</taxon>
        <taxon>Rhabditida</taxon>
        <taxon>Tylenchina</taxon>
        <taxon>Panagrolaimomorpha</taxon>
        <taxon>Strongyloidoidea</taxon>
        <taxon>Strongyloididae</taxon>
        <taxon>Strongyloides</taxon>
    </lineage>
</organism>
<dbReference type="InterPro" id="IPR043128">
    <property type="entry name" value="Rev_trsase/Diguanyl_cyclase"/>
</dbReference>
<dbReference type="Gene3D" id="3.30.70.270">
    <property type="match status" value="1"/>
</dbReference>
<dbReference type="WBParaSite" id="SSTP_0000454500.1">
    <property type="protein sequence ID" value="SSTP_0000454500.1"/>
    <property type="gene ID" value="SSTP_0000454500"/>
</dbReference>
<feature type="domain" description="Reverse transcriptase" evidence="1">
    <location>
        <begin position="1"/>
        <end position="65"/>
    </location>
</feature>
<dbReference type="PROSITE" id="PS50878">
    <property type="entry name" value="RT_POL"/>
    <property type="match status" value="1"/>
</dbReference>
<proteinExistence type="predicted"/>